<feature type="region of interest" description="Disordered" evidence="1">
    <location>
        <begin position="72"/>
        <end position="92"/>
    </location>
</feature>
<dbReference type="KEGG" id="hir:HETIRDRAFT_244630"/>
<feature type="non-terminal residue" evidence="2">
    <location>
        <position position="1"/>
    </location>
</feature>
<accession>W4KEL8</accession>
<feature type="compositionally biased region" description="Basic residues" evidence="1">
    <location>
        <begin position="76"/>
        <end position="92"/>
    </location>
</feature>
<evidence type="ECO:0000313" key="2">
    <source>
        <dbReference type="EMBL" id="ETW83516.1"/>
    </source>
</evidence>
<evidence type="ECO:0000256" key="1">
    <source>
        <dbReference type="SAM" id="MobiDB-lite"/>
    </source>
</evidence>
<name>W4KEL8_HETIT</name>
<evidence type="ECO:0000313" key="3">
    <source>
        <dbReference type="Proteomes" id="UP000030671"/>
    </source>
</evidence>
<gene>
    <name evidence="2" type="ORF">HETIRDRAFT_244630</name>
</gene>
<dbReference type="OrthoDB" id="6512771at2759"/>
<dbReference type="RefSeq" id="XP_009545761.1">
    <property type="nucleotide sequence ID" value="XM_009547466.1"/>
</dbReference>
<organism evidence="2 3">
    <name type="scientific">Heterobasidion irregulare (strain TC 32-1)</name>
    <dbReference type="NCBI Taxonomy" id="747525"/>
    <lineage>
        <taxon>Eukaryota</taxon>
        <taxon>Fungi</taxon>
        <taxon>Dikarya</taxon>
        <taxon>Basidiomycota</taxon>
        <taxon>Agaricomycotina</taxon>
        <taxon>Agaricomycetes</taxon>
        <taxon>Russulales</taxon>
        <taxon>Bondarzewiaceae</taxon>
        <taxon>Heterobasidion</taxon>
        <taxon>Heterobasidion annosum species complex</taxon>
    </lineage>
</organism>
<protein>
    <submittedName>
        <fullName evidence="2">Uncharacterized protein</fullName>
    </submittedName>
</protein>
<dbReference type="GeneID" id="20669062"/>
<proteinExistence type="predicted"/>
<dbReference type="AlphaFoldDB" id="W4KEL8"/>
<sequence>CAEPCHPSTCPPCAVIEAARCWCGTTTRNVPCSANGGAALAPEIPCDRPCGARARAVRHQCTRALAALAGMGTAKGKSRKSRGTTGHRGRGL</sequence>
<reference evidence="2 3" key="1">
    <citation type="journal article" date="2012" name="New Phytol.">
        <title>Insight into trade-off between wood decay and parasitism from the genome of a fungal forest pathogen.</title>
        <authorList>
            <person name="Olson A."/>
            <person name="Aerts A."/>
            <person name="Asiegbu F."/>
            <person name="Belbahri L."/>
            <person name="Bouzid O."/>
            <person name="Broberg A."/>
            <person name="Canback B."/>
            <person name="Coutinho P.M."/>
            <person name="Cullen D."/>
            <person name="Dalman K."/>
            <person name="Deflorio G."/>
            <person name="van Diepen L.T."/>
            <person name="Dunand C."/>
            <person name="Duplessis S."/>
            <person name="Durling M."/>
            <person name="Gonthier P."/>
            <person name="Grimwood J."/>
            <person name="Fossdal C.G."/>
            <person name="Hansson D."/>
            <person name="Henrissat B."/>
            <person name="Hietala A."/>
            <person name="Himmelstrand K."/>
            <person name="Hoffmeister D."/>
            <person name="Hogberg N."/>
            <person name="James T.Y."/>
            <person name="Karlsson M."/>
            <person name="Kohler A."/>
            <person name="Kues U."/>
            <person name="Lee Y.H."/>
            <person name="Lin Y.C."/>
            <person name="Lind M."/>
            <person name="Lindquist E."/>
            <person name="Lombard V."/>
            <person name="Lucas S."/>
            <person name="Lunden K."/>
            <person name="Morin E."/>
            <person name="Murat C."/>
            <person name="Park J."/>
            <person name="Raffaello T."/>
            <person name="Rouze P."/>
            <person name="Salamov A."/>
            <person name="Schmutz J."/>
            <person name="Solheim H."/>
            <person name="Stahlberg J."/>
            <person name="Velez H."/>
            <person name="de Vries R.P."/>
            <person name="Wiebenga A."/>
            <person name="Woodward S."/>
            <person name="Yakovlev I."/>
            <person name="Garbelotto M."/>
            <person name="Martin F."/>
            <person name="Grigoriev I.V."/>
            <person name="Stenlid J."/>
        </authorList>
    </citation>
    <scope>NUCLEOTIDE SEQUENCE [LARGE SCALE GENOMIC DNA]</scope>
    <source>
        <strain evidence="2 3">TC 32-1</strain>
    </source>
</reference>
<dbReference type="Proteomes" id="UP000030671">
    <property type="component" value="Unassembled WGS sequence"/>
</dbReference>
<dbReference type="EMBL" id="KI925457">
    <property type="protein sequence ID" value="ETW83516.1"/>
    <property type="molecule type" value="Genomic_DNA"/>
</dbReference>
<keyword evidence="3" id="KW-1185">Reference proteome</keyword>
<dbReference type="InParanoid" id="W4KEL8"/>
<feature type="non-terminal residue" evidence="2">
    <location>
        <position position="92"/>
    </location>
</feature>
<dbReference type="HOGENOM" id="CLU_2419000_0_0_1"/>